<keyword evidence="8" id="KW-1185">Reference proteome</keyword>
<dbReference type="GO" id="GO:0003723">
    <property type="term" value="F:RNA binding"/>
    <property type="evidence" value="ECO:0007669"/>
    <property type="project" value="InterPro"/>
</dbReference>
<dbReference type="InterPro" id="IPR000026">
    <property type="entry name" value="N1-like"/>
</dbReference>
<evidence type="ECO:0000313" key="8">
    <source>
        <dbReference type="Proteomes" id="UP000765509"/>
    </source>
</evidence>
<sequence length="175" mass="19192">MKAVFFLPFLIAVGYASITPRAITGPTKDYKCDDGSSIVTFTASYITRVITQAAKDKADKDSTAEAIEILTTLPECTVSKTTQRNNDFCQPKDYKNHPDSHTGLRLHFPDCPHGPWLEFPLLTDGKIYSGNKPPGRENPARVVFQYTNKDTAKFCGAVTHSTATSHGQFVSCASI</sequence>
<accession>A0A9Q3F3I2</accession>
<keyword evidence="5" id="KW-0456">Lyase</keyword>
<dbReference type="Pfam" id="PF00545">
    <property type="entry name" value="Ribonuclease"/>
    <property type="match status" value="1"/>
</dbReference>
<reference evidence="7" key="1">
    <citation type="submission" date="2021-03" db="EMBL/GenBank/DDBJ databases">
        <title>Draft genome sequence of rust myrtle Austropuccinia psidii MF-1, a brazilian biotype.</title>
        <authorList>
            <person name="Quecine M.C."/>
            <person name="Pachon D.M.R."/>
            <person name="Bonatelli M.L."/>
            <person name="Correr F.H."/>
            <person name="Franceschini L.M."/>
            <person name="Leite T.F."/>
            <person name="Margarido G.R.A."/>
            <person name="Almeida C.A."/>
            <person name="Ferrarezi J.A."/>
            <person name="Labate C.A."/>
        </authorList>
    </citation>
    <scope>NUCLEOTIDE SEQUENCE</scope>
    <source>
        <strain evidence="7">MF-1</strain>
    </source>
</reference>
<dbReference type="SUPFAM" id="SSF53933">
    <property type="entry name" value="Microbial ribonucleases"/>
    <property type="match status" value="1"/>
</dbReference>
<dbReference type="GO" id="GO:0016787">
    <property type="term" value="F:hydrolase activity"/>
    <property type="evidence" value="ECO:0007669"/>
    <property type="project" value="UniProtKB-KW"/>
</dbReference>
<evidence type="ECO:0000256" key="3">
    <source>
        <dbReference type="ARBA" id="ARBA00022801"/>
    </source>
</evidence>
<comment type="caution">
    <text evidence="7">The sequence shown here is derived from an EMBL/GenBank/DDBJ whole genome shotgun (WGS) entry which is preliminary data.</text>
</comment>
<dbReference type="GO" id="GO:0004521">
    <property type="term" value="F:RNA endonuclease activity"/>
    <property type="evidence" value="ECO:0007669"/>
    <property type="project" value="InterPro"/>
</dbReference>
<name>A0A9Q3F3I2_9BASI</name>
<evidence type="ECO:0000313" key="7">
    <source>
        <dbReference type="EMBL" id="MBW0534195.1"/>
    </source>
</evidence>
<organism evidence="7 8">
    <name type="scientific">Austropuccinia psidii MF-1</name>
    <dbReference type="NCBI Taxonomy" id="1389203"/>
    <lineage>
        <taxon>Eukaryota</taxon>
        <taxon>Fungi</taxon>
        <taxon>Dikarya</taxon>
        <taxon>Basidiomycota</taxon>
        <taxon>Pucciniomycotina</taxon>
        <taxon>Pucciniomycetes</taxon>
        <taxon>Pucciniales</taxon>
        <taxon>Sphaerophragmiaceae</taxon>
        <taxon>Austropuccinia</taxon>
    </lineage>
</organism>
<keyword evidence="1" id="KW-0540">Nuclease</keyword>
<dbReference type="PANTHER" id="PTHR42104:SF1">
    <property type="entry name" value="EXTRACELLULAR GUANYL-SPECIFIC RIBONUCLEASE RNTA (AFU_ORTHOLOGUE AFUA_4G03230)"/>
    <property type="match status" value="1"/>
</dbReference>
<protein>
    <submittedName>
        <fullName evidence="7">Uncharacterized protein</fullName>
    </submittedName>
</protein>
<dbReference type="Proteomes" id="UP000765509">
    <property type="component" value="Unassembled WGS sequence"/>
</dbReference>
<keyword evidence="6" id="KW-0732">Signal</keyword>
<keyword evidence="4" id="KW-1015">Disulfide bond</keyword>
<dbReference type="EMBL" id="AVOT02039196">
    <property type="protein sequence ID" value="MBW0534195.1"/>
    <property type="molecule type" value="Genomic_DNA"/>
</dbReference>
<feature type="chain" id="PRO_5040277778" evidence="6">
    <location>
        <begin position="17"/>
        <end position="175"/>
    </location>
</feature>
<dbReference type="GO" id="GO:0016829">
    <property type="term" value="F:lyase activity"/>
    <property type="evidence" value="ECO:0007669"/>
    <property type="project" value="UniProtKB-KW"/>
</dbReference>
<keyword evidence="2" id="KW-0255">Endonuclease</keyword>
<keyword evidence="3" id="KW-0378">Hydrolase</keyword>
<dbReference type="AlphaFoldDB" id="A0A9Q3F3I2"/>
<dbReference type="InterPro" id="IPR016191">
    <property type="entry name" value="Ribonuclease/ribotoxin"/>
</dbReference>
<feature type="signal peptide" evidence="6">
    <location>
        <begin position="1"/>
        <end position="16"/>
    </location>
</feature>
<evidence type="ECO:0000256" key="2">
    <source>
        <dbReference type="ARBA" id="ARBA00022759"/>
    </source>
</evidence>
<dbReference type="OrthoDB" id="5425539at2759"/>
<proteinExistence type="predicted"/>
<evidence type="ECO:0000256" key="6">
    <source>
        <dbReference type="SAM" id="SignalP"/>
    </source>
</evidence>
<dbReference type="Gene3D" id="3.10.450.30">
    <property type="entry name" value="Microbial ribonucleases"/>
    <property type="match status" value="1"/>
</dbReference>
<evidence type="ECO:0000256" key="1">
    <source>
        <dbReference type="ARBA" id="ARBA00022722"/>
    </source>
</evidence>
<evidence type="ECO:0000256" key="5">
    <source>
        <dbReference type="ARBA" id="ARBA00023239"/>
    </source>
</evidence>
<gene>
    <name evidence="7" type="ORF">O181_073910</name>
</gene>
<evidence type="ECO:0000256" key="4">
    <source>
        <dbReference type="ARBA" id="ARBA00023157"/>
    </source>
</evidence>
<dbReference type="PANTHER" id="PTHR42104">
    <property type="entry name" value="EXTRACELLULAR GUANYL-SPECIFIC RIBONUCLEASE RNTA (AFU_ORTHOLOGUE AFUA_4G03230)"/>
    <property type="match status" value="1"/>
</dbReference>